<evidence type="ECO:0000259" key="2">
    <source>
        <dbReference type="SMART" id="SM00062"/>
    </source>
</evidence>
<organism evidence="3 4">
    <name type="scientific">Rugamonas apoptosis</name>
    <dbReference type="NCBI Taxonomy" id="2758570"/>
    <lineage>
        <taxon>Bacteria</taxon>
        <taxon>Pseudomonadati</taxon>
        <taxon>Pseudomonadota</taxon>
        <taxon>Betaproteobacteria</taxon>
        <taxon>Burkholderiales</taxon>
        <taxon>Oxalobacteraceae</taxon>
        <taxon>Telluria group</taxon>
        <taxon>Rugamonas</taxon>
    </lineage>
</organism>
<gene>
    <name evidence="3" type="ORF">H3H39_26800</name>
</gene>
<feature type="domain" description="Solute-binding protein family 3/N-terminal" evidence="2">
    <location>
        <begin position="19"/>
        <end position="239"/>
    </location>
</feature>
<evidence type="ECO:0000313" key="3">
    <source>
        <dbReference type="EMBL" id="MBA5690651.1"/>
    </source>
</evidence>
<accession>A0A7W2FFC1</accession>
<reference evidence="3 4" key="1">
    <citation type="submission" date="2020-07" db="EMBL/GenBank/DDBJ databases">
        <title>Novel species isolated from subtropical streams in China.</title>
        <authorList>
            <person name="Lu H."/>
        </authorList>
    </citation>
    <scope>NUCLEOTIDE SEQUENCE [LARGE SCALE GENOMIC DNA]</scope>
    <source>
        <strain evidence="3 4">LX47W</strain>
    </source>
</reference>
<proteinExistence type="predicted"/>
<name>A0A7W2FFC1_9BURK</name>
<keyword evidence="4" id="KW-1185">Reference proteome</keyword>
<dbReference type="Pfam" id="PF00497">
    <property type="entry name" value="SBP_bac_3"/>
    <property type="match status" value="1"/>
</dbReference>
<dbReference type="PANTHER" id="PTHR35936">
    <property type="entry name" value="MEMBRANE-BOUND LYTIC MUREIN TRANSGLYCOSYLASE F"/>
    <property type="match status" value="1"/>
</dbReference>
<dbReference type="Proteomes" id="UP000573499">
    <property type="component" value="Unassembled WGS sequence"/>
</dbReference>
<evidence type="ECO:0000313" key="4">
    <source>
        <dbReference type="Proteomes" id="UP000573499"/>
    </source>
</evidence>
<comment type="caution">
    <text evidence="3">The sequence shown here is derived from an EMBL/GenBank/DDBJ whole genome shotgun (WGS) entry which is preliminary data.</text>
</comment>
<protein>
    <submittedName>
        <fullName evidence="3">ABC transporter substrate-binding protein</fullName>
    </submittedName>
</protein>
<keyword evidence="1" id="KW-0732">Signal</keyword>
<dbReference type="Gene3D" id="3.40.190.10">
    <property type="entry name" value="Periplasmic binding protein-like II"/>
    <property type="match status" value="2"/>
</dbReference>
<sequence>MDQFFVNPLAIEALAPRGVLRAAINFGNPILASKDFRTGEPYGVSVDLARELARRLGLALRLVGYEAAGKVTAAACADEWDVAFLAIDHERGSSMEYSAPYVLIEGAYLVPERSVIRDIRDVDQAGNRVVVGQGSAYDLFLSRMMRHAQIVRTATSPQVTETMLAEGYEVAAGVKQQLEADMRRLPGGRLLDGSFMSICQAMAVPKGRLRAIEYLVEFVEMMKASGFVAASLKRHRIGGAAIAPVRSIVKGAS</sequence>
<dbReference type="CDD" id="cd13623">
    <property type="entry name" value="PBP2_AA_hypothetical"/>
    <property type="match status" value="1"/>
</dbReference>
<evidence type="ECO:0000256" key="1">
    <source>
        <dbReference type="ARBA" id="ARBA00022729"/>
    </source>
</evidence>
<dbReference type="SUPFAM" id="SSF53850">
    <property type="entry name" value="Periplasmic binding protein-like II"/>
    <property type="match status" value="1"/>
</dbReference>
<dbReference type="InterPro" id="IPR001638">
    <property type="entry name" value="Solute-binding_3/MltF_N"/>
</dbReference>
<dbReference type="AlphaFoldDB" id="A0A7W2FFC1"/>
<dbReference type="EMBL" id="JACEZU010000021">
    <property type="protein sequence ID" value="MBA5690651.1"/>
    <property type="molecule type" value="Genomic_DNA"/>
</dbReference>
<dbReference type="SMART" id="SM00062">
    <property type="entry name" value="PBPb"/>
    <property type="match status" value="1"/>
</dbReference>
<dbReference type="PANTHER" id="PTHR35936:SF17">
    <property type="entry name" value="ARGININE-BINDING EXTRACELLULAR PROTEIN ARTP"/>
    <property type="match status" value="1"/>
</dbReference>
<dbReference type="RefSeq" id="WP_182157572.1">
    <property type="nucleotide sequence ID" value="NZ_JACEZU010000021.1"/>
</dbReference>